<dbReference type="OrthoDB" id="361760at2"/>
<reference evidence="1 2" key="1">
    <citation type="submission" date="2016-10" db="EMBL/GenBank/DDBJ databases">
        <authorList>
            <person name="de Groot N.N."/>
        </authorList>
    </citation>
    <scope>NUCLEOTIDE SEQUENCE [LARGE SCALE GENOMIC DNA]</scope>
    <source>
        <strain evidence="1 2">DSM 2872</strain>
    </source>
</reference>
<dbReference type="Proteomes" id="UP000183469">
    <property type="component" value="Unassembled WGS sequence"/>
</dbReference>
<dbReference type="AlphaFoldDB" id="A0A1H3VQS7"/>
<protein>
    <submittedName>
        <fullName evidence="1">Uncharacterized protein</fullName>
    </submittedName>
</protein>
<dbReference type="RefSeq" id="WP_074670623.1">
    <property type="nucleotide sequence ID" value="NZ_FNQG01000002.1"/>
</dbReference>
<sequence>MKITRDIREYRDIINVPRPEPQCHQRMPMAKRAAQFSPFAALTGYEEVVAQTAQEHEAKIEW</sequence>
<evidence type="ECO:0000313" key="1">
    <source>
        <dbReference type="EMBL" id="SDZ77110.1"/>
    </source>
</evidence>
<name>A0A1H3VQS7_SELRU</name>
<evidence type="ECO:0000313" key="2">
    <source>
        <dbReference type="Proteomes" id="UP000183469"/>
    </source>
</evidence>
<organism evidence="1 2">
    <name type="scientific">Selenomonas ruminantium</name>
    <dbReference type="NCBI Taxonomy" id="971"/>
    <lineage>
        <taxon>Bacteria</taxon>
        <taxon>Bacillati</taxon>
        <taxon>Bacillota</taxon>
        <taxon>Negativicutes</taxon>
        <taxon>Selenomonadales</taxon>
        <taxon>Selenomonadaceae</taxon>
        <taxon>Selenomonas</taxon>
    </lineage>
</organism>
<gene>
    <name evidence="1" type="ORF">SAMN05660648_00490</name>
</gene>
<dbReference type="EMBL" id="FNQG01000002">
    <property type="protein sequence ID" value="SDZ77110.1"/>
    <property type="molecule type" value="Genomic_DNA"/>
</dbReference>
<accession>A0A1H3VQS7</accession>
<proteinExistence type="predicted"/>